<dbReference type="RefSeq" id="WP_377544082.1">
    <property type="nucleotide sequence ID" value="NZ_JBHSBN010000005.1"/>
</dbReference>
<gene>
    <name evidence="2" type="ORF">ACFOX0_10440</name>
</gene>
<name>A0ABV8KJU8_9ACTN</name>
<feature type="transmembrane region" description="Helical" evidence="1">
    <location>
        <begin position="87"/>
        <end position="105"/>
    </location>
</feature>
<reference evidence="3" key="1">
    <citation type="journal article" date="2019" name="Int. J. Syst. Evol. Microbiol.">
        <title>The Global Catalogue of Microorganisms (GCM) 10K type strain sequencing project: providing services to taxonomists for standard genome sequencing and annotation.</title>
        <authorList>
            <consortium name="The Broad Institute Genomics Platform"/>
            <consortium name="The Broad Institute Genome Sequencing Center for Infectious Disease"/>
            <person name="Wu L."/>
            <person name="Ma J."/>
        </authorList>
    </citation>
    <scope>NUCLEOTIDE SEQUENCE [LARGE SCALE GENOMIC DNA]</scope>
    <source>
        <strain evidence="3">2902at01</strain>
    </source>
</reference>
<dbReference type="EMBL" id="JBHSBN010000005">
    <property type="protein sequence ID" value="MFC4106353.1"/>
    <property type="molecule type" value="Genomic_DNA"/>
</dbReference>
<keyword evidence="3" id="KW-1185">Reference proteome</keyword>
<feature type="transmembrane region" description="Helical" evidence="1">
    <location>
        <begin position="167"/>
        <end position="188"/>
    </location>
</feature>
<evidence type="ECO:0000313" key="2">
    <source>
        <dbReference type="EMBL" id="MFC4106353.1"/>
    </source>
</evidence>
<keyword evidence="1" id="KW-1133">Transmembrane helix</keyword>
<sequence length="190" mass="19316">MNVATRDPLVGKSFWRNLGHRWPAAVGLAAAVLQLASGVSRETVAVTLCAALLCYLAAAASNRPWVGWASIAGAVVVVVVGELVGLVWWAAIGLAALVLVVVGLFGPASRPALTGQAAALLGYGAVAVAALHVAPRAGLVLAGVALAGHAVWDVVHYRRNRVVPRSLAEFCVVLDVPLGLGAVVLAIVDG</sequence>
<feature type="transmembrane region" description="Helical" evidence="1">
    <location>
        <begin position="21"/>
        <end position="37"/>
    </location>
</feature>
<comment type="caution">
    <text evidence="2">The sequence shown here is derived from an EMBL/GenBank/DDBJ whole genome shotgun (WGS) entry which is preliminary data.</text>
</comment>
<protein>
    <recommendedName>
        <fullName evidence="4">LexA-binding, inner membrane-associated hydrolase</fullName>
    </recommendedName>
</protein>
<proteinExistence type="predicted"/>
<keyword evidence="1" id="KW-0812">Transmembrane</keyword>
<evidence type="ECO:0000256" key="1">
    <source>
        <dbReference type="SAM" id="Phobius"/>
    </source>
</evidence>
<keyword evidence="1" id="KW-0472">Membrane</keyword>
<organism evidence="2 3">
    <name type="scientific">Micromonospora zhanjiangensis</name>
    <dbReference type="NCBI Taxonomy" id="1522057"/>
    <lineage>
        <taxon>Bacteria</taxon>
        <taxon>Bacillati</taxon>
        <taxon>Actinomycetota</taxon>
        <taxon>Actinomycetes</taxon>
        <taxon>Micromonosporales</taxon>
        <taxon>Micromonosporaceae</taxon>
        <taxon>Micromonospora</taxon>
    </lineage>
</organism>
<dbReference type="Proteomes" id="UP001595868">
    <property type="component" value="Unassembled WGS sequence"/>
</dbReference>
<feature type="transmembrane region" description="Helical" evidence="1">
    <location>
        <begin position="65"/>
        <end position="81"/>
    </location>
</feature>
<evidence type="ECO:0000313" key="3">
    <source>
        <dbReference type="Proteomes" id="UP001595868"/>
    </source>
</evidence>
<accession>A0ABV8KJU8</accession>
<feature type="transmembrane region" description="Helical" evidence="1">
    <location>
        <begin position="43"/>
        <end position="60"/>
    </location>
</feature>
<evidence type="ECO:0008006" key="4">
    <source>
        <dbReference type="Google" id="ProtNLM"/>
    </source>
</evidence>